<dbReference type="InterPro" id="IPR007712">
    <property type="entry name" value="RelE/ParE_toxin"/>
</dbReference>
<protein>
    <submittedName>
        <fullName evidence="2">Plasmid stabilization protein</fullName>
    </submittedName>
</protein>
<dbReference type="EMBL" id="NIPO01000001">
    <property type="protein sequence ID" value="PJR03855.1"/>
    <property type="molecule type" value="Genomic_DNA"/>
</dbReference>
<evidence type="ECO:0000313" key="3">
    <source>
        <dbReference type="Proteomes" id="UP000231960"/>
    </source>
</evidence>
<dbReference type="InterPro" id="IPR035093">
    <property type="entry name" value="RelE/ParE_toxin_dom_sf"/>
</dbReference>
<organism evidence="2 3">
    <name type="scientific">Avrilella dinanensis</name>
    <dbReference type="NCBI Taxonomy" id="2008672"/>
    <lineage>
        <taxon>Bacteria</taxon>
        <taxon>Pseudomonadati</taxon>
        <taxon>Bacteroidota</taxon>
        <taxon>Flavobacteriia</taxon>
        <taxon>Flavobacteriales</taxon>
        <taxon>Flavobacteriaceae</taxon>
        <taxon>Avrilella</taxon>
    </lineage>
</organism>
<evidence type="ECO:0000256" key="1">
    <source>
        <dbReference type="ARBA" id="ARBA00022649"/>
    </source>
</evidence>
<dbReference type="Gene3D" id="3.30.2310.20">
    <property type="entry name" value="RelE-like"/>
    <property type="match status" value="1"/>
</dbReference>
<gene>
    <name evidence="2" type="ORF">CDL10_04445</name>
</gene>
<keyword evidence="3" id="KW-1185">Reference proteome</keyword>
<evidence type="ECO:0000313" key="2">
    <source>
        <dbReference type="EMBL" id="PJR03855.1"/>
    </source>
</evidence>
<reference evidence="2 3" key="1">
    <citation type="submission" date="2017-06" db="EMBL/GenBank/DDBJ databases">
        <title>Description of Avrilella dinanensis gen. nov. sp. nov.</title>
        <authorList>
            <person name="Leyer C."/>
            <person name="Sassi M."/>
            <person name="Minet J."/>
            <person name="Kayal S."/>
            <person name="Cattoir V."/>
        </authorList>
    </citation>
    <scope>NUCLEOTIDE SEQUENCE [LARGE SCALE GENOMIC DNA]</scope>
    <source>
        <strain evidence="2 3">UR159</strain>
    </source>
</reference>
<dbReference type="RefSeq" id="WP_100677422.1">
    <property type="nucleotide sequence ID" value="NZ_NIPO01000001.1"/>
</dbReference>
<dbReference type="AlphaFoldDB" id="A0A2M9R524"/>
<dbReference type="OrthoDB" id="1098070at2"/>
<name>A0A2M9R524_9FLAO</name>
<comment type="caution">
    <text evidence="2">The sequence shown here is derived from an EMBL/GenBank/DDBJ whole genome shotgun (WGS) entry which is preliminary data.</text>
</comment>
<dbReference type="Pfam" id="PF05016">
    <property type="entry name" value="ParE_toxin"/>
    <property type="match status" value="1"/>
</dbReference>
<keyword evidence="1" id="KW-1277">Toxin-antitoxin system</keyword>
<sequence length="104" mass="12502">MEREVVLSKTAEKKLRKLFDFLTEQWSENVKNEFIKKLDFSINSIKNQPESFPESKTQKGLRKCVVTKQTTLYYRFNNKQISVLTVFDTRQHPQKLNKDFKNER</sequence>
<dbReference type="Proteomes" id="UP000231960">
    <property type="component" value="Unassembled WGS sequence"/>
</dbReference>
<accession>A0A2M9R524</accession>
<proteinExistence type="predicted"/>